<accession>A0A378VVG6</accession>
<sequence>MFDQHVFARNAEVRRAVADISRHIGCADNDKADVFMVRPDNQLARFFGLFSRSNAGSGKQRQRLLKMRPLDKAMVKALSCMVWMSFVG</sequence>
<protein>
    <submittedName>
        <fullName evidence="1">Uncharacterized protein</fullName>
    </submittedName>
</protein>
<evidence type="ECO:0000313" key="1">
    <source>
        <dbReference type="EMBL" id="SUA20684.1"/>
    </source>
</evidence>
<name>A0A378VVG6_NEIGO</name>
<dbReference type="EMBL" id="UGRI01000001">
    <property type="protein sequence ID" value="SUA20684.1"/>
    <property type="molecule type" value="Genomic_DNA"/>
</dbReference>
<dbReference type="AlphaFoldDB" id="A0A378VVG6"/>
<reference evidence="1" key="1">
    <citation type="submission" date="2018-06" db="EMBL/GenBank/DDBJ databases">
        <authorList>
            <consortium name="Pathogen Informatics"/>
            <person name="Doyle S."/>
        </authorList>
    </citation>
    <scope>NUCLEOTIDE SEQUENCE [LARGE SCALE GENOMIC DNA]</scope>
    <source>
        <strain evidence="1">NCTC11421</strain>
    </source>
</reference>
<proteinExistence type="predicted"/>
<gene>
    <name evidence="1" type="ORF">NCTC11421_00782</name>
</gene>
<organism evidence="1">
    <name type="scientific">Neisseria gonorrhoeae</name>
    <dbReference type="NCBI Taxonomy" id="485"/>
    <lineage>
        <taxon>Bacteria</taxon>
        <taxon>Pseudomonadati</taxon>
        <taxon>Pseudomonadota</taxon>
        <taxon>Betaproteobacteria</taxon>
        <taxon>Neisseriales</taxon>
        <taxon>Neisseriaceae</taxon>
        <taxon>Neisseria</taxon>
    </lineage>
</organism>